<sequence>MANGYYMLRVSHINRATRNIVACASYHSDDELFSERTNEKIKFRNHSVQPESFILTPENIPDWATDRETLSNQVDKIEKKNTKTKSPRLATEVLLSLPNDLERNVQRELVNNFVNDEFISRVMIADVSIHRDDINNPQKKKEEEKRKWSR</sequence>
<organism evidence="1 2">
    <name type="scientific">Macrococcoides caseolyticum</name>
    <dbReference type="NCBI Taxonomy" id="69966"/>
    <lineage>
        <taxon>Bacteria</taxon>
        <taxon>Bacillati</taxon>
        <taxon>Bacillota</taxon>
        <taxon>Bacilli</taxon>
        <taxon>Bacillales</taxon>
        <taxon>Staphylococcaceae</taxon>
        <taxon>Macrococcoides</taxon>
    </lineage>
</organism>
<evidence type="ECO:0000313" key="2">
    <source>
        <dbReference type="Proteomes" id="UP000233606"/>
    </source>
</evidence>
<evidence type="ECO:0000313" key="1">
    <source>
        <dbReference type="EMBL" id="PKE55540.1"/>
    </source>
</evidence>
<accession>A0ACC9MQ39</accession>
<comment type="caution">
    <text evidence="1">The sequence shown here is derived from an EMBL/GenBank/DDBJ whole genome shotgun (WGS) entry which is preliminary data.</text>
</comment>
<keyword evidence="2" id="KW-1185">Reference proteome</keyword>
<proteinExistence type="predicted"/>
<dbReference type="Proteomes" id="UP000233606">
    <property type="component" value="Unassembled WGS sequence"/>
</dbReference>
<reference evidence="1" key="1">
    <citation type="submission" date="2017-12" db="EMBL/GenBank/DDBJ databases">
        <title>Genomics of Macrococcus caseolyticus.</title>
        <authorList>
            <person name="MacFadyen A.C."/>
            <person name="Paterson G.K."/>
        </authorList>
    </citation>
    <scope>NUCLEOTIDE SEQUENCE</scope>
    <source>
        <strain evidence="1">5459_5_49</strain>
    </source>
</reference>
<name>A0ACC9MQ39_9STAP</name>
<protein>
    <submittedName>
        <fullName evidence="1">Uncharacterized protein</fullName>
    </submittedName>
</protein>
<gene>
    <name evidence="1" type="ORF">CW682_11405</name>
</gene>
<dbReference type="EMBL" id="PIWU01000024">
    <property type="protein sequence ID" value="PKE55540.1"/>
    <property type="molecule type" value="Genomic_DNA"/>
</dbReference>